<evidence type="ECO:0000313" key="3">
    <source>
        <dbReference type="EMBL" id="EKC46651.1"/>
    </source>
</evidence>
<keyword evidence="1" id="KW-0472">Membrane</keyword>
<reference evidence="3" key="1">
    <citation type="journal article" date="2013" name="Environ. Microbiol.">
        <title>Microbiota from the distal guts of lean and obese adolescents exhibit partial functional redundancy besides clear differences in community structure.</title>
        <authorList>
            <person name="Ferrer M."/>
            <person name="Ruiz A."/>
            <person name="Lanza F."/>
            <person name="Haange S.B."/>
            <person name="Oberbach A."/>
            <person name="Till H."/>
            <person name="Bargiela R."/>
            <person name="Campoy C."/>
            <person name="Segura M.T."/>
            <person name="Richter M."/>
            <person name="von Bergen M."/>
            <person name="Seifert J."/>
            <person name="Suarez A."/>
        </authorList>
    </citation>
    <scope>NUCLEOTIDE SEQUENCE</scope>
</reference>
<organism evidence="3">
    <name type="scientific">human gut metagenome</name>
    <dbReference type="NCBI Taxonomy" id="408170"/>
    <lineage>
        <taxon>unclassified sequences</taxon>
        <taxon>metagenomes</taxon>
        <taxon>organismal metagenomes</taxon>
    </lineage>
</organism>
<evidence type="ECO:0000259" key="2">
    <source>
        <dbReference type="Pfam" id="PF18860"/>
    </source>
</evidence>
<keyword evidence="1" id="KW-1133">Transmembrane helix</keyword>
<sequence>MPSFDSRFANAEQDIWQHTVNNDDYPYCWVFEDKRFNLQDGSDEVYLKFLFVLLIYTQLFMGLLIGHGQHNIIKKQLVLIRTVKQLKNLQMNL</sequence>
<comment type="caution">
    <text evidence="3">The sequence shown here is derived from an EMBL/GenBank/DDBJ whole genome shotgun (WGS) entry which is preliminary data.</text>
</comment>
<protein>
    <recommendedName>
        <fullName evidence="2">AbiJ-NTD3 domain-containing protein</fullName>
    </recommendedName>
</protein>
<dbReference type="EMBL" id="AJWY01013571">
    <property type="protein sequence ID" value="EKC46651.1"/>
    <property type="molecule type" value="Genomic_DNA"/>
</dbReference>
<feature type="domain" description="AbiJ-NTD3" evidence="2">
    <location>
        <begin position="1"/>
        <end position="50"/>
    </location>
</feature>
<dbReference type="InterPro" id="IPR041427">
    <property type="entry name" value="AbiJ-NTD3"/>
</dbReference>
<evidence type="ECO:0000256" key="1">
    <source>
        <dbReference type="SAM" id="Phobius"/>
    </source>
</evidence>
<dbReference type="AlphaFoldDB" id="K1SH31"/>
<accession>K1SH31</accession>
<keyword evidence="1" id="KW-0812">Transmembrane</keyword>
<dbReference type="Pfam" id="PF18860">
    <property type="entry name" value="AbiJ_NTD3"/>
    <property type="match status" value="1"/>
</dbReference>
<proteinExistence type="predicted"/>
<gene>
    <name evidence="3" type="ORF">LEA_19739</name>
</gene>
<feature type="transmembrane region" description="Helical" evidence="1">
    <location>
        <begin position="45"/>
        <end position="66"/>
    </location>
</feature>
<name>K1SH31_9ZZZZ</name>